<keyword evidence="10" id="KW-1133">Transmembrane helix</keyword>
<evidence type="ECO:0000259" key="12">
    <source>
        <dbReference type="Pfam" id="PF02434"/>
    </source>
</evidence>
<evidence type="ECO:0000256" key="10">
    <source>
        <dbReference type="ARBA" id="ARBA00022989"/>
    </source>
</evidence>
<evidence type="ECO:0000256" key="7">
    <source>
        <dbReference type="ARBA" id="ARBA00022692"/>
    </source>
</evidence>
<dbReference type="Pfam" id="PF02434">
    <property type="entry name" value="Fringe"/>
    <property type="match status" value="1"/>
</dbReference>
<evidence type="ECO:0000313" key="13">
    <source>
        <dbReference type="EMBL" id="RYO84233.1"/>
    </source>
</evidence>
<sequence length="467" mass="53099">MFRPRSLEPLSPRITMLSASPWPRKRLILSLGLFVSFYFIGLRRGLSVVQFPNEWEYWASRNEEATDLPCASLEGLDDVFVILKTGANEASEKLPVHLRTTLDCIPHYGIWSDLEGDISGHHVSNALDEVDPQVIASHQDFEYYRRLQEQGRDAFSADEQAKWANAQNTASGRDTPGWKLDKWKFLPLADKAYHQRPEAKWFIFMECDTFIIWKNMLAWLSTMDASKPLYLGQQMRIGDVVFAYGGSGIVISNPAMKALVEHRAANLKFYDDFTGQHWAGDCVLGKAMLDAGVELTWSWPTLLGDVVSELDFNSTFANDAVHPWCYYATSYHHLTPPEVSQYDEFERKWRKENAGTLLRHGDIFRYFVLPKIRSEIADWDNLSADTQNSETGTLADCRSVCENQSGCVQFSLTGRTCRTSKAIKLGHEHQQQDPASERVSSGWIMERVAAFVDEMNASCQGEDWVLP</sequence>
<keyword evidence="9" id="KW-0735">Signal-anchor</keyword>
<evidence type="ECO:0000256" key="1">
    <source>
        <dbReference type="ARBA" id="ARBA00004606"/>
    </source>
</evidence>
<dbReference type="EC" id="2.4.1.122" evidence="4"/>
<dbReference type="InterPro" id="IPR003378">
    <property type="entry name" value="Fringe-like_glycosylTrfase"/>
</dbReference>
<name>A0ABY0H3Y7_9PEZI</name>
<dbReference type="Gene3D" id="3.90.550.50">
    <property type="match status" value="1"/>
</dbReference>
<accession>A0ABY0H3Y7</accession>
<feature type="domain" description="Fringe-like glycosyltransferase" evidence="12">
    <location>
        <begin position="196"/>
        <end position="289"/>
    </location>
</feature>
<evidence type="ECO:0000256" key="11">
    <source>
        <dbReference type="ARBA" id="ARBA00023136"/>
    </source>
</evidence>
<evidence type="ECO:0000256" key="8">
    <source>
        <dbReference type="ARBA" id="ARBA00022741"/>
    </source>
</evidence>
<dbReference type="PANTHER" id="PTHR23033:SF47">
    <property type="entry name" value="APPLE DOMAIN-CONTAINING PROTEIN-RELATED"/>
    <property type="match status" value="1"/>
</dbReference>
<dbReference type="Proteomes" id="UP000294003">
    <property type="component" value="Unassembled WGS sequence"/>
</dbReference>
<evidence type="ECO:0000256" key="3">
    <source>
        <dbReference type="ARBA" id="ARBA00006462"/>
    </source>
</evidence>
<comment type="caution">
    <text evidence="13">The sequence shown here is derived from an EMBL/GenBank/DDBJ whole genome shotgun (WGS) entry which is preliminary data.</text>
</comment>
<comment type="similarity">
    <text evidence="3">Belongs to the glycosyltransferase 31 family. Beta3-Gal-T subfamily.</text>
</comment>
<dbReference type="EMBL" id="QJNS01000167">
    <property type="protein sequence ID" value="RYO84233.1"/>
    <property type="molecule type" value="Genomic_DNA"/>
</dbReference>
<dbReference type="InterPro" id="IPR026050">
    <property type="entry name" value="C1GALT1/C1GALT1_chp1"/>
</dbReference>
<organism evidence="13 14">
    <name type="scientific">Monosporascus cannonballus</name>
    <dbReference type="NCBI Taxonomy" id="155416"/>
    <lineage>
        <taxon>Eukaryota</taxon>
        <taxon>Fungi</taxon>
        <taxon>Dikarya</taxon>
        <taxon>Ascomycota</taxon>
        <taxon>Pezizomycotina</taxon>
        <taxon>Sordariomycetes</taxon>
        <taxon>Xylariomycetidae</taxon>
        <taxon>Xylariales</taxon>
        <taxon>Xylariales incertae sedis</taxon>
        <taxon>Monosporascus</taxon>
    </lineage>
</organism>
<comment type="pathway">
    <text evidence="2">Protein modification; protein glycosylation.</text>
</comment>
<keyword evidence="11" id="KW-0472">Membrane</keyword>
<evidence type="ECO:0000256" key="2">
    <source>
        <dbReference type="ARBA" id="ARBA00004922"/>
    </source>
</evidence>
<evidence type="ECO:0000256" key="9">
    <source>
        <dbReference type="ARBA" id="ARBA00022968"/>
    </source>
</evidence>
<evidence type="ECO:0000256" key="5">
    <source>
        <dbReference type="ARBA" id="ARBA00022676"/>
    </source>
</evidence>
<dbReference type="PANTHER" id="PTHR23033">
    <property type="entry name" value="BETA1,3-GALACTOSYLTRANSFERASE"/>
    <property type="match status" value="1"/>
</dbReference>
<keyword evidence="7" id="KW-0812">Transmembrane</keyword>
<reference evidence="13 14" key="1">
    <citation type="submission" date="2018-06" db="EMBL/GenBank/DDBJ databases">
        <title>Complete Genomes of Monosporascus.</title>
        <authorList>
            <person name="Robinson A.J."/>
            <person name="Natvig D.O."/>
        </authorList>
    </citation>
    <scope>NUCLEOTIDE SEQUENCE [LARGE SCALE GENOMIC DNA]</scope>
    <source>
        <strain evidence="13 14">CBS 609.92</strain>
    </source>
</reference>
<proteinExistence type="inferred from homology"/>
<keyword evidence="6" id="KW-0808">Transferase</keyword>
<keyword evidence="5" id="KW-0328">Glycosyltransferase</keyword>
<evidence type="ECO:0000256" key="4">
    <source>
        <dbReference type="ARBA" id="ARBA00012557"/>
    </source>
</evidence>
<protein>
    <recommendedName>
        <fullName evidence="4">N-acetylgalactosaminide beta-1,3-galactosyltransferase</fullName>
        <ecNumber evidence="4">2.4.1.122</ecNumber>
    </recommendedName>
</protein>
<keyword evidence="14" id="KW-1185">Reference proteome</keyword>
<evidence type="ECO:0000313" key="14">
    <source>
        <dbReference type="Proteomes" id="UP000294003"/>
    </source>
</evidence>
<comment type="subcellular location">
    <subcellularLocation>
        <location evidence="1">Membrane</location>
        <topology evidence="1">Single-pass type II membrane protein</topology>
    </subcellularLocation>
</comment>
<evidence type="ECO:0000256" key="6">
    <source>
        <dbReference type="ARBA" id="ARBA00022679"/>
    </source>
</evidence>
<keyword evidence="8" id="KW-0547">Nucleotide-binding</keyword>
<gene>
    <name evidence="13" type="ORF">DL762_005740</name>
</gene>